<dbReference type="SMART" id="SM00642">
    <property type="entry name" value="Aamy"/>
    <property type="match status" value="1"/>
</dbReference>
<dbReference type="Gene3D" id="3.90.400.10">
    <property type="entry name" value="Oligo-1,6-glucosidase, Domain 2"/>
    <property type="match status" value="1"/>
</dbReference>
<dbReference type="GO" id="GO:0008788">
    <property type="term" value="F:alpha,alpha-phosphotrehalase activity"/>
    <property type="evidence" value="ECO:0007669"/>
    <property type="project" value="UniProtKB-EC"/>
</dbReference>
<dbReference type="SUPFAM" id="SSF51011">
    <property type="entry name" value="Glycosyl hydrolase domain"/>
    <property type="match status" value="1"/>
</dbReference>
<dbReference type="AlphaFoldDB" id="C7C5C6"/>
<keyword evidence="3 5" id="KW-0326">Glycosidase</keyword>
<keyword evidence="2 5" id="KW-0378">Hydrolase</keyword>
<evidence type="ECO:0000259" key="4">
    <source>
        <dbReference type="SMART" id="SM00642"/>
    </source>
</evidence>
<evidence type="ECO:0000256" key="3">
    <source>
        <dbReference type="ARBA" id="ARBA00023295"/>
    </source>
</evidence>
<accession>C7C5C6</accession>
<dbReference type="InterPro" id="IPR013780">
    <property type="entry name" value="Glyco_hydro_b"/>
</dbReference>
<dbReference type="GO" id="GO:0043896">
    <property type="term" value="F:glucan 1,6-alpha-glucosidase activity"/>
    <property type="evidence" value="ECO:0007669"/>
    <property type="project" value="UniProtKB-EC"/>
</dbReference>
<gene>
    <name evidence="5" type="primary">malL</name>
</gene>
<dbReference type="InterPro" id="IPR056300">
    <property type="entry name" value="SusG-like_C"/>
</dbReference>
<dbReference type="GO" id="GO:0009313">
    <property type="term" value="P:oligosaccharide catabolic process"/>
    <property type="evidence" value="ECO:0007669"/>
    <property type="project" value="TreeGrafter"/>
</dbReference>
<organism evidence="5">
    <name type="scientific">Franconibacter pulveris</name>
    <dbReference type="NCBI Taxonomy" id="435910"/>
    <lineage>
        <taxon>Bacteria</taxon>
        <taxon>Pseudomonadati</taxon>
        <taxon>Pseudomonadota</taxon>
        <taxon>Gammaproteobacteria</taxon>
        <taxon>Enterobacterales</taxon>
        <taxon>Enterobacteriaceae</taxon>
        <taxon>Franconibacter</taxon>
    </lineage>
</organism>
<dbReference type="InterPro" id="IPR017853">
    <property type="entry name" value="GH"/>
</dbReference>
<dbReference type="FunFam" id="3.90.400.10:FF:000002">
    <property type="entry name" value="Sucrose isomerase"/>
    <property type="match status" value="1"/>
</dbReference>
<dbReference type="GO" id="GO:0004556">
    <property type="term" value="F:alpha-amylase activity"/>
    <property type="evidence" value="ECO:0007669"/>
    <property type="project" value="TreeGrafter"/>
</dbReference>
<feature type="domain" description="Glycosyl hydrolase family 13 catalytic" evidence="4">
    <location>
        <begin position="22"/>
        <end position="415"/>
    </location>
</feature>
<reference evidence="5" key="1">
    <citation type="submission" date="2009-07" db="EMBL/GenBank/DDBJ databases">
        <title>Pigment operon comparison of three Enterobacter species.</title>
        <authorList>
            <person name="Lehner A."/>
            <person name="Tischler P."/>
            <person name="Rattei T."/>
            <person name="Stephan R."/>
        </authorList>
    </citation>
    <scope>NUCLEOTIDE SEQUENCE</scope>
    <source>
        <strain evidence="5">LMG 24057T</strain>
    </source>
</reference>
<dbReference type="Pfam" id="PF00128">
    <property type="entry name" value="Alpha-amylase"/>
    <property type="match status" value="1"/>
</dbReference>
<dbReference type="SUPFAM" id="SSF51445">
    <property type="entry name" value="(Trans)glycosidases"/>
    <property type="match status" value="1"/>
</dbReference>
<dbReference type="Gene3D" id="2.60.40.1180">
    <property type="entry name" value="Golgi alpha-mannosidase II"/>
    <property type="match status" value="1"/>
</dbReference>
<dbReference type="EC" id="3.2.1.10" evidence="5"/>
<dbReference type="PANTHER" id="PTHR10357">
    <property type="entry name" value="ALPHA-AMYLASE FAMILY MEMBER"/>
    <property type="match status" value="1"/>
</dbReference>
<dbReference type="EC" id="3.2.1.70" evidence="5"/>
<dbReference type="EC" id="3.2.1.93" evidence="5"/>
<dbReference type="FunFam" id="2.60.40.1180:FF:000007">
    <property type="entry name" value="Sucrose isomerase"/>
    <property type="match status" value="1"/>
</dbReference>
<comment type="similarity">
    <text evidence="1">Belongs to the glycosyl hydrolase 13 family.</text>
</comment>
<dbReference type="InterPro" id="IPR006047">
    <property type="entry name" value="GH13_cat_dom"/>
</dbReference>
<dbReference type="GO" id="GO:0004574">
    <property type="term" value="F:oligo-1,6-glucosidase activity"/>
    <property type="evidence" value="ECO:0007669"/>
    <property type="project" value="UniProtKB-EC"/>
</dbReference>
<evidence type="ECO:0000256" key="1">
    <source>
        <dbReference type="ARBA" id="ARBA00008061"/>
    </source>
</evidence>
<proteinExistence type="inferred from homology"/>
<dbReference type="Pfam" id="PF23915">
    <property type="entry name" value="SusG_C"/>
    <property type="match status" value="1"/>
</dbReference>
<dbReference type="EMBL" id="FN430676">
    <property type="protein sequence ID" value="CAZ90594.1"/>
    <property type="molecule type" value="Genomic_DNA"/>
</dbReference>
<dbReference type="FunFam" id="3.20.20.80:FF:000064">
    <property type="entry name" value="Oligo-1,6-glucosidase"/>
    <property type="match status" value="2"/>
</dbReference>
<dbReference type="CDD" id="cd11333">
    <property type="entry name" value="AmyAc_SI_OligoGlu_DGase"/>
    <property type="match status" value="1"/>
</dbReference>
<protein>
    <submittedName>
        <fullName evidence="5">Oligo-1,6-glucosidase malL</fullName>
        <ecNumber evidence="5">3.2.1.10</ecNumber>
        <ecNumber evidence="5">3.2.1.70</ecNumber>
        <ecNumber evidence="5">3.2.1.93</ecNumber>
    </submittedName>
</protein>
<dbReference type="PANTHER" id="PTHR10357:SF179">
    <property type="entry name" value="NEUTRAL AND BASIC AMINO ACID TRANSPORT PROTEIN RBAT"/>
    <property type="match status" value="1"/>
</dbReference>
<evidence type="ECO:0000313" key="5">
    <source>
        <dbReference type="EMBL" id="CAZ90594.1"/>
    </source>
</evidence>
<dbReference type="Gene3D" id="3.20.20.80">
    <property type="entry name" value="Glycosidases"/>
    <property type="match status" value="1"/>
</dbReference>
<evidence type="ECO:0000256" key="2">
    <source>
        <dbReference type="ARBA" id="ARBA00022801"/>
    </source>
</evidence>
<dbReference type="CAZy" id="GH13">
    <property type="family name" value="Glycoside Hydrolase Family 13"/>
</dbReference>
<name>C7C5C6_9ENTR</name>
<sequence>MTEGSAMKAIDKKWWHNAVVYQIYPRSFMDANGDGVGDLAGIISKLDYLQQLGINLIWLSPVYKSPMDDNGYDISDYDDIADEFGTLEEMERLIQEAKARDIHILMDLVVNHTSDEHPWFIEAKKGTDNPYRDFYIWRKPAPDGGPPNDFRSYFGGSGWAYDDASGEYYLHQFSVRQPDLNWDNPRVHEEVHAMMNRWLDRGIGGFRMDVIDLIGKEVDKQIMANGKNLHLLIRQMNRATFGPRDSITVGETWSATPEDALLYSDPAREELSMVFQFDHIKQTWDEVHGKWRSRPFELSRFKQSIDTWQTALADRGWNSLFWSNHDLPRAVSKFGNDGEYREVSAKMLATALHCLKGTPYIYQGEEIGMTNVRFSTLEEYRDIESLNLYRERVASGVTHDEMMTGIYANGRDNARTPMQWDASPNAGFTTGTPWLGVNPNYETINVAQALSEPDSILWHYQKLVALRKQYPILVYGDYQMLFADHPEVFAWVRRYEGELLLVINNFFGNHLTLPIPEQMQSWHGDCLISNYAPRDQLAVSLELQPYESFALLIRNGEA</sequence>
<dbReference type="NCBIfam" id="NF008183">
    <property type="entry name" value="PRK10933.1"/>
    <property type="match status" value="1"/>
</dbReference>
<dbReference type="InterPro" id="IPR045857">
    <property type="entry name" value="O16G_dom_2"/>
</dbReference>